<keyword evidence="1" id="KW-0732">Signal</keyword>
<keyword evidence="3" id="KW-1185">Reference proteome</keyword>
<gene>
    <name evidence="2" type="ORF">DGAL_LOCUS11411</name>
</gene>
<protein>
    <submittedName>
        <fullName evidence="2">Uncharacterized protein</fullName>
    </submittedName>
</protein>
<sequence>MKVLQLLLVLTALYEIGLAVPVPGPQLILPLRQHQPFFQRPNRPLLRPGGILSGLFGQQQQAVPATPAAAGVAAPPKTPDAVVTTPAAAPVVSPTGEVAAVPDAGSAPKNPGSLFTPGGSMGGSNTDINGLLGMLNGGQFGSATAGGAGNGAVQDGAAVGQGTGIANVGPGGFGIGLGIGGAIATPLGNLAFGQGDSKDA</sequence>
<dbReference type="Proteomes" id="UP000789390">
    <property type="component" value="Unassembled WGS sequence"/>
</dbReference>
<proteinExistence type="predicted"/>
<evidence type="ECO:0000256" key="1">
    <source>
        <dbReference type="SAM" id="SignalP"/>
    </source>
</evidence>
<evidence type="ECO:0000313" key="2">
    <source>
        <dbReference type="EMBL" id="CAH0108045.1"/>
    </source>
</evidence>
<organism evidence="2 3">
    <name type="scientific">Daphnia galeata</name>
    <dbReference type="NCBI Taxonomy" id="27404"/>
    <lineage>
        <taxon>Eukaryota</taxon>
        <taxon>Metazoa</taxon>
        <taxon>Ecdysozoa</taxon>
        <taxon>Arthropoda</taxon>
        <taxon>Crustacea</taxon>
        <taxon>Branchiopoda</taxon>
        <taxon>Diplostraca</taxon>
        <taxon>Cladocera</taxon>
        <taxon>Anomopoda</taxon>
        <taxon>Daphniidae</taxon>
        <taxon>Daphnia</taxon>
    </lineage>
</organism>
<name>A0A8J2WQV0_9CRUS</name>
<feature type="signal peptide" evidence="1">
    <location>
        <begin position="1"/>
        <end position="19"/>
    </location>
</feature>
<accession>A0A8J2WQV0</accession>
<comment type="caution">
    <text evidence="2">The sequence shown here is derived from an EMBL/GenBank/DDBJ whole genome shotgun (WGS) entry which is preliminary data.</text>
</comment>
<evidence type="ECO:0000313" key="3">
    <source>
        <dbReference type="Proteomes" id="UP000789390"/>
    </source>
</evidence>
<dbReference type="EMBL" id="CAKKLH010000281">
    <property type="protein sequence ID" value="CAH0108045.1"/>
    <property type="molecule type" value="Genomic_DNA"/>
</dbReference>
<feature type="chain" id="PRO_5035146114" evidence="1">
    <location>
        <begin position="20"/>
        <end position="200"/>
    </location>
</feature>
<reference evidence="2" key="1">
    <citation type="submission" date="2021-11" db="EMBL/GenBank/DDBJ databases">
        <authorList>
            <person name="Schell T."/>
        </authorList>
    </citation>
    <scope>NUCLEOTIDE SEQUENCE</scope>
    <source>
        <strain evidence="2">M5</strain>
    </source>
</reference>
<dbReference type="OrthoDB" id="6381942at2759"/>
<dbReference type="AlphaFoldDB" id="A0A8J2WQV0"/>